<evidence type="ECO:0000313" key="3">
    <source>
        <dbReference type="EMBL" id="CAK9050906.1"/>
    </source>
</evidence>
<name>A0ABP0MHF8_9DINO</name>
<accession>A0ABP0MHF8</accession>
<comment type="caution">
    <text evidence="3">The sequence shown here is derived from an EMBL/GenBank/DDBJ whole genome shotgun (WGS) entry which is preliminary data.</text>
</comment>
<protein>
    <recommendedName>
        <fullName evidence="5">Myosin heavy chain</fullName>
    </recommendedName>
</protein>
<proteinExistence type="predicted"/>
<feature type="region of interest" description="Disordered" evidence="2">
    <location>
        <begin position="1"/>
        <end position="22"/>
    </location>
</feature>
<keyword evidence="1" id="KW-0175">Coiled coil</keyword>
<dbReference type="Proteomes" id="UP001642484">
    <property type="component" value="Unassembled WGS sequence"/>
</dbReference>
<reference evidence="3 4" key="1">
    <citation type="submission" date="2024-02" db="EMBL/GenBank/DDBJ databases">
        <authorList>
            <person name="Chen Y."/>
            <person name="Shah S."/>
            <person name="Dougan E. K."/>
            <person name="Thang M."/>
            <person name="Chan C."/>
        </authorList>
    </citation>
    <scope>NUCLEOTIDE SEQUENCE [LARGE SCALE GENOMIC DNA]</scope>
</reference>
<keyword evidence="4" id="KW-1185">Reference proteome</keyword>
<feature type="compositionally biased region" description="Basic residues" evidence="2">
    <location>
        <begin position="1"/>
        <end position="10"/>
    </location>
</feature>
<evidence type="ECO:0008006" key="5">
    <source>
        <dbReference type="Google" id="ProtNLM"/>
    </source>
</evidence>
<gene>
    <name evidence="3" type="ORF">CCMP2556_LOCUS25906</name>
</gene>
<organism evidence="3 4">
    <name type="scientific">Durusdinium trenchii</name>
    <dbReference type="NCBI Taxonomy" id="1381693"/>
    <lineage>
        <taxon>Eukaryota</taxon>
        <taxon>Sar</taxon>
        <taxon>Alveolata</taxon>
        <taxon>Dinophyceae</taxon>
        <taxon>Suessiales</taxon>
        <taxon>Symbiodiniaceae</taxon>
        <taxon>Durusdinium</taxon>
    </lineage>
</organism>
<dbReference type="EMBL" id="CAXAMN010017668">
    <property type="protein sequence ID" value="CAK9050906.1"/>
    <property type="molecule type" value="Genomic_DNA"/>
</dbReference>
<feature type="coiled-coil region" evidence="1">
    <location>
        <begin position="101"/>
        <end position="163"/>
    </location>
</feature>
<sequence>MQNRSPKPRHQATCSEHEHTRPSMGEMCNACRQLEEAAAALFARLQTARRRCVVVGEEVSFASLQREKAASEFPPVQRSRCQAQSRLQSTLEELSGVLLSNTQQEKDLRGLRRSLEKLRRQLGCIETQVEGCVQQTSLLKREEEALSLEQERLQTNIEEMKSEEGAFARQVADERQKRMELKAACRQRIKKVEYSRAELLDQLEKQAGETLELKETVRKQQESTNVALANLLRSEADANEAGNEASSALHAREQMHKEWGQVQKEHVQLKDALKELRRDLLIHAQQEMQAMSDWRFGYMKHLDEKLEAKRNLSKTLATEVEQGQCREPLTFQMIAPVTPVYV</sequence>
<evidence type="ECO:0000256" key="1">
    <source>
        <dbReference type="SAM" id="Coils"/>
    </source>
</evidence>
<evidence type="ECO:0000256" key="2">
    <source>
        <dbReference type="SAM" id="MobiDB-lite"/>
    </source>
</evidence>
<evidence type="ECO:0000313" key="4">
    <source>
        <dbReference type="Proteomes" id="UP001642484"/>
    </source>
</evidence>